<dbReference type="Proteomes" id="UP000265520">
    <property type="component" value="Unassembled WGS sequence"/>
</dbReference>
<feature type="non-terminal residue" evidence="1">
    <location>
        <position position="45"/>
    </location>
</feature>
<dbReference type="EMBL" id="LXQA010961373">
    <property type="protein sequence ID" value="MCI78898.1"/>
    <property type="molecule type" value="Genomic_DNA"/>
</dbReference>
<organism evidence="1 2">
    <name type="scientific">Trifolium medium</name>
    <dbReference type="NCBI Taxonomy" id="97028"/>
    <lineage>
        <taxon>Eukaryota</taxon>
        <taxon>Viridiplantae</taxon>
        <taxon>Streptophyta</taxon>
        <taxon>Embryophyta</taxon>
        <taxon>Tracheophyta</taxon>
        <taxon>Spermatophyta</taxon>
        <taxon>Magnoliopsida</taxon>
        <taxon>eudicotyledons</taxon>
        <taxon>Gunneridae</taxon>
        <taxon>Pentapetalae</taxon>
        <taxon>rosids</taxon>
        <taxon>fabids</taxon>
        <taxon>Fabales</taxon>
        <taxon>Fabaceae</taxon>
        <taxon>Papilionoideae</taxon>
        <taxon>50 kb inversion clade</taxon>
        <taxon>NPAAA clade</taxon>
        <taxon>Hologalegina</taxon>
        <taxon>IRL clade</taxon>
        <taxon>Trifolieae</taxon>
        <taxon>Trifolium</taxon>
    </lineage>
</organism>
<evidence type="ECO:0000313" key="1">
    <source>
        <dbReference type="EMBL" id="MCI78898.1"/>
    </source>
</evidence>
<proteinExistence type="predicted"/>
<name>A0A392USA6_9FABA</name>
<keyword evidence="2" id="KW-1185">Reference proteome</keyword>
<gene>
    <name evidence="1" type="ORF">A2U01_0100169</name>
</gene>
<sequence length="45" mass="5127">MTRTTGVSDELFLNFFIWGLKPEIHRELLLSPPINLADAMARAQL</sequence>
<protein>
    <submittedName>
        <fullName evidence="1">Uncharacterized protein</fullName>
    </submittedName>
</protein>
<comment type="caution">
    <text evidence="1">The sequence shown here is derived from an EMBL/GenBank/DDBJ whole genome shotgun (WGS) entry which is preliminary data.</text>
</comment>
<accession>A0A392USA6</accession>
<evidence type="ECO:0000313" key="2">
    <source>
        <dbReference type="Proteomes" id="UP000265520"/>
    </source>
</evidence>
<reference evidence="1 2" key="1">
    <citation type="journal article" date="2018" name="Front. Plant Sci.">
        <title>Red Clover (Trifolium pratense) and Zigzag Clover (T. medium) - A Picture of Genomic Similarities and Differences.</title>
        <authorList>
            <person name="Dluhosova J."/>
            <person name="Istvanek J."/>
            <person name="Nedelnik J."/>
            <person name="Repkova J."/>
        </authorList>
    </citation>
    <scope>NUCLEOTIDE SEQUENCE [LARGE SCALE GENOMIC DNA]</scope>
    <source>
        <strain evidence="2">cv. 10/8</strain>
        <tissue evidence="1">Leaf</tissue>
    </source>
</reference>
<dbReference type="AlphaFoldDB" id="A0A392USA6"/>